<dbReference type="Pfam" id="PF13193">
    <property type="entry name" value="AMP-binding_C"/>
    <property type="match status" value="1"/>
</dbReference>
<dbReference type="InterPro" id="IPR025110">
    <property type="entry name" value="AMP-bd_C"/>
</dbReference>
<evidence type="ECO:0000313" key="5">
    <source>
        <dbReference type="EMBL" id="ORX59000.1"/>
    </source>
</evidence>
<dbReference type="InterPro" id="IPR045851">
    <property type="entry name" value="AMP-bd_C_sf"/>
</dbReference>
<proteinExistence type="inferred from homology"/>
<dbReference type="AlphaFoldDB" id="A0A1X2GQK7"/>
<dbReference type="PANTHER" id="PTHR24096:SF149">
    <property type="entry name" value="AMP-BINDING DOMAIN-CONTAINING PROTEIN-RELATED"/>
    <property type="match status" value="1"/>
</dbReference>
<keyword evidence="2" id="KW-0436">Ligase</keyword>
<comment type="similarity">
    <text evidence="1">Belongs to the ATP-dependent AMP-binding enzyme family.</text>
</comment>
<evidence type="ECO:0000313" key="6">
    <source>
        <dbReference type="Proteomes" id="UP000242146"/>
    </source>
</evidence>
<dbReference type="PANTHER" id="PTHR24096">
    <property type="entry name" value="LONG-CHAIN-FATTY-ACID--COA LIGASE"/>
    <property type="match status" value="1"/>
</dbReference>
<evidence type="ECO:0000259" key="3">
    <source>
        <dbReference type="Pfam" id="PF00501"/>
    </source>
</evidence>
<dbReference type="InterPro" id="IPR000873">
    <property type="entry name" value="AMP-dep_synth/lig_dom"/>
</dbReference>
<dbReference type="OrthoDB" id="1898221at2759"/>
<dbReference type="Gene3D" id="3.30.300.30">
    <property type="match status" value="1"/>
</dbReference>
<dbReference type="Pfam" id="PF00501">
    <property type="entry name" value="AMP-binding"/>
    <property type="match status" value="2"/>
</dbReference>
<sequence length="428" mass="47287">MGSWMTGAYIAPLNCAYKGAEFEHQLKLANPKVLVVHPDTLDVALSYAHQFNLTVLSMVRDPQQRVPCWLDWETSAECPVSLVPQADTRTTLATLFFSSGTTGISNPSAPTVQQAPPETVVTLGVMPFYHAGLGTMVVFRKYSMPLVCQAIQDFKITAFSAVPPMLLQLLNFPRVKDYDLSSINNINVGAAPISENTIQKVQDRYDCQFAQGYGMTECGPMMTATPAGKSKGSSIGKPIHNLHLRVVSAEGKDLGPNQPGELWARGPQMMMGYIDNPQATAEMIDKDGYIHTGDIGYYDEEGYFFIVDRIKELIKTKGLQVAPAELEAVLLSCPLVEDAGVIGVYDEAQSTEFPMAFVVPIDKAQPDENLAEQIHQWVDDRVARHKRLKGGIILTDTIPKSPTGKILRNEMKKKYNRLRLPNLERAKL</sequence>
<feature type="domain" description="AMP-binding enzyme C-terminal" evidence="4">
    <location>
        <begin position="325"/>
        <end position="405"/>
    </location>
</feature>
<name>A0A1X2GQK7_9FUNG</name>
<reference evidence="5 6" key="1">
    <citation type="submission" date="2016-07" db="EMBL/GenBank/DDBJ databases">
        <title>Pervasive Adenine N6-methylation of Active Genes in Fungi.</title>
        <authorList>
            <consortium name="DOE Joint Genome Institute"/>
            <person name="Mondo S.J."/>
            <person name="Dannebaum R.O."/>
            <person name="Kuo R.C."/>
            <person name="Labutti K."/>
            <person name="Haridas S."/>
            <person name="Kuo A."/>
            <person name="Salamov A."/>
            <person name="Ahrendt S.R."/>
            <person name="Lipzen A."/>
            <person name="Sullivan W."/>
            <person name="Andreopoulos W.B."/>
            <person name="Clum A."/>
            <person name="Lindquist E."/>
            <person name="Daum C."/>
            <person name="Ramamoorthy G.K."/>
            <person name="Gryganskyi A."/>
            <person name="Culley D."/>
            <person name="Magnuson J.K."/>
            <person name="James T.Y."/>
            <person name="O'Malley M.A."/>
            <person name="Stajich J.E."/>
            <person name="Spatafora J.W."/>
            <person name="Visel A."/>
            <person name="Grigoriev I.V."/>
        </authorList>
    </citation>
    <scope>NUCLEOTIDE SEQUENCE [LARGE SCALE GENOMIC DNA]</scope>
    <source>
        <strain evidence="5 6">NRRL 3301</strain>
    </source>
</reference>
<dbReference type="InterPro" id="IPR042099">
    <property type="entry name" value="ANL_N_sf"/>
</dbReference>
<feature type="domain" description="AMP-dependent synthetase/ligase" evidence="3">
    <location>
        <begin position="1"/>
        <end position="103"/>
    </location>
</feature>
<organism evidence="5 6">
    <name type="scientific">Hesseltinella vesiculosa</name>
    <dbReference type="NCBI Taxonomy" id="101127"/>
    <lineage>
        <taxon>Eukaryota</taxon>
        <taxon>Fungi</taxon>
        <taxon>Fungi incertae sedis</taxon>
        <taxon>Mucoromycota</taxon>
        <taxon>Mucoromycotina</taxon>
        <taxon>Mucoromycetes</taxon>
        <taxon>Mucorales</taxon>
        <taxon>Cunninghamellaceae</taxon>
        <taxon>Hesseltinella</taxon>
    </lineage>
</organism>
<dbReference type="SUPFAM" id="SSF56801">
    <property type="entry name" value="Acetyl-CoA synthetase-like"/>
    <property type="match status" value="1"/>
</dbReference>
<dbReference type="Gene3D" id="3.40.50.12780">
    <property type="entry name" value="N-terminal domain of ligase-like"/>
    <property type="match status" value="1"/>
</dbReference>
<feature type="domain" description="AMP-dependent synthetase/ligase" evidence="3">
    <location>
        <begin position="123"/>
        <end position="273"/>
    </location>
</feature>
<dbReference type="GO" id="GO:0016405">
    <property type="term" value="F:CoA-ligase activity"/>
    <property type="evidence" value="ECO:0007669"/>
    <property type="project" value="TreeGrafter"/>
</dbReference>
<keyword evidence="6" id="KW-1185">Reference proteome</keyword>
<accession>A0A1X2GQK7</accession>
<dbReference type="EMBL" id="MCGT01000006">
    <property type="protein sequence ID" value="ORX59000.1"/>
    <property type="molecule type" value="Genomic_DNA"/>
</dbReference>
<evidence type="ECO:0000256" key="1">
    <source>
        <dbReference type="ARBA" id="ARBA00006432"/>
    </source>
</evidence>
<evidence type="ECO:0000256" key="2">
    <source>
        <dbReference type="ARBA" id="ARBA00022598"/>
    </source>
</evidence>
<dbReference type="Proteomes" id="UP000242146">
    <property type="component" value="Unassembled WGS sequence"/>
</dbReference>
<protein>
    <submittedName>
        <fullName evidence="5">Acetyl-CoA synthetase-like protein</fullName>
    </submittedName>
</protein>
<dbReference type="Gene3D" id="3.40.50.980">
    <property type="match status" value="1"/>
</dbReference>
<evidence type="ECO:0000259" key="4">
    <source>
        <dbReference type="Pfam" id="PF13193"/>
    </source>
</evidence>
<gene>
    <name evidence="5" type="ORF">DM01DRAFT_1372007</name>
</gene>
<comment type="caution">
    <text evidence="5">The sequence shown here is derived from an EMBL/GenBank/DDBJ whole genome shotgun (WGS) entry which is preliminary data.</text>
</comment>
<dbReference type="STRING" id="101127.A0A1X2GQK7"/>